<dbReference type="OrthoDB" id="6188462at2759"/>
<evidence type="ECO:0000259" key="1">
    <source>
        <dbReference type="PROSITE" id="PS00022"/>
    </source>
</evidence>
<accession>A0A8B8C6M6</accession>
<evidence type="ECO:0000313" key="2">
    <source>
        <dbReference type="Proteomes" id="UP000694844"/>
    </source>
</evidence>
<name>A0A8B8C6M6_CRAVI</name>
<dbReference type="KEGG" id="cvn:111116081"/>
<dbReference type="InterPro" id="IPR000742">
    <property type="entry name" value="EGF"/>
</dbReference>
<dbReference type="AlphaFoldDB" id="A0A8B8C6M6"/>
<dbReference type="Proteomes" id="UP000694844">
    <property type="component" value="Chromosome 9"/>
</dbReference>
<protein>
    <submittedName>
        <fullName evidence="3">Uncharacterized protein LOC111116081</fullName>
    </submittedName>
</protein>
<reference evidence="3" key="1">
    <citation type="submission" date="2025-08" db="UniProtKB">
        <authorList>
            <consortium name="RefSeq"/>
        </authorList>
    </citation>
    <scope>IDENTIFICATION</scope>
    <source>
        <tissue evidence="3">Whole sample</tissue>
    </source>
</reference>
<dbReference type="SUPFAM" id="SSF57196">
    <property type="entry name" value="EGF/Laminin"/>
    <property type="match status" value="1"/>
</dbReference>
<sequence>MLRCGTTNVFLKPECVCSFYNVHEAIYHGHSSCPEGATSDIVTQLNCQICKKYSLNNNGPCINGGKLICIGEEVAPKVTCQCPPNYEGHLCENRIENVTRICDVISNSSSQNLPNCDLTSSECVTYSRNKLYVYKCQENGISQQKHRLPLCRDVLDTTTIPTEVGSVDHDQTEPGNPHSKAGRIQFADIWAISLVAMFSPLVI</sequence>
<dbReference type="PROSITE" id="PS00022">
    <property type="entry name" value="EGF_1"/>
    <property type="match status" value="1"/>
</dbReference>
<dbReference type="RefSeq" id="XP_022310774.1">
    <property type="nucleotide sequence ID" value="XM_022455066.1"/>
</dbReference>
<proteinExistence type="predicted"/>
<keyword evidence="2" id="KW-1185">Reference proteome</keyword>
<evidence type="ECO:0000313" key="3">
    <source>
        <dbReference type="RefSeq" id="XP_022310774.1"/>
    </source>
</evidence>
<dbReference type="Gene3D" id="2.10.25.10">
    <property type="entry name" value="Laminin"/>
    <property type="match status" value="1"/>
</dbReference>
<feature type="domain" description="EGF-like" evidence="1">
    <location>
        <begin position="80"/>
        <end position="91"/>
    </location>
</feature>
<dbReference type="GeneID" id="111116081"/>
<gene>
    <name evidence="3" type="primary">LOC111116081</name>
</gene>
<organism evidence="2 3">
    <name type="scientific">Crassostrea virginica</name>
    <name type="common">Eastern oyster</name>
    <dbReference type="NCBI Taxonomy" id="6565"/>
    <lineage>
        <taxon>Eukaryota</taxon>
        <taxon>Metazoa</taxon>
        <taxon>Spiralia</taxon>
        <taxon>Lophotrochozoa</taxon>
        <taxon>Mollusca</taxon>
        <taxon>Bivalvia</taxon>
        <taxon>Autobranchia</taxon>
        <taxon>Pteriomorphia</taxon>
        <taxon>Ostreida</taxon>
        <taxon>Ostreoidea</taxon>
        <taxon>Ostreidae</taxon>
        <taxon>Crassostrea</taxon>
    </lineage>
</organism>